<comment type="caution">
    <text evidence="3">The sequence shown here is derived from an EMBL/GenBank/DDBJ whole genome shotgun (WGS) entry which is preliminary data.</text>
</comment>
<reference evidence="3 4" key="1">
    <citation type="submission" date="2023-12" db="EMBL/GenBank/DDBJ databases">
        <title>A high-quality genome assembly for Dillenia turbinata (Dilleniales).</title>
        <authorList>
            <person name="Chanderbali A."/>
        </authorList>
    </citation>
    <scope>NUCLEOTIDE SEQUENCE [LARGE SCALE GENOMIC DNA]</scope>
    <source>
        <strain evidence="3">LSX21</strain>
        <tissue evidence="3">Leaf</tissue>
    </source>
</reference>
<dbReference type="EMBL" id="JBAMMX010000005">
    <property type="protein sequence ID" value="KAK6939737.1"/>
    <property type="molecule type" value="Genomic_DNA"/>
</dbReference>
<organism evidence="3 4">
    <name type="scientific">Dillenia turbinata</name>
    <dbReference type="NCBI Taxonomy" id="194707"/>
    <lineage>
        <taxon>Eukaryota</taxon>
        <taxon>Viridiplantae</taxon>
        <taxon>Streptophyta</taxon>
        <taxon>Embryophyta</taxon>
        <taxon>Tracheophyta</taxon>
        <taxon>Spermatophyta</taxon>
        <taxon>Magnoliopsida</taxon>
        <taxon>eudicotyledons</taxon>
        <taxon>Gunneridae</taxon>
        <taxon>Pentapetalae</taxon>
        <taxon>Dilleniales</taxon>
        <taxon>Dilleniaceae</taxon>
        <taxon>Dillenia</taxon>
    </lineage>
</organism>
<evidence type="ECO:0000313" key="4">
    <source>
        <dbReference type="Proteomes" id="UP001370490"/>
    </source>
</evidence>
<accession>A0AAN8ZJA0</accession>
<evidence type="ECO:0000256" key="1">
    <source>
        <dbReference type="SAM" id="MobiDB-lite"/>
    </source>
</evidence>
<gene>
    <name evidence="3" type="ORF">RJ641_029268</name>
</gene>
<sequence>MEFHHINHSTSSSSSSSCFNSFDFNRPLPSSTIHSSRLPVAVIHKPISKPKKKKASPNNIPPPKIHKVEPVNFMKVVQELTGETPRLHNLAPPPLELVRSVRSPPPLPPMLVDESPVEMPKWEKYSYGDSMSFSNRLEGYSSPLDPWISFPILSPATLASLEANTAI</sequence>
<evidence type="ECO:0000313" key="3">
    <source>
        <dbReference type="EMBL" id="KAK6939737.1"/>
    </source>
</evidence>
<dbReference type="InterPro" id="IPR039610">
    <property type="entry name" value="VQ29"/>
</dbReference>
<dbReference type="PANTHER" id="PTHR34794:SF1">
    <property type="entry name" value="OS10G0101800 PROTEIN"/>
    <property type="match status" value="1"/>
</dbReference>
<feature type="region of interest" description="Disordered" evidence="1">
    <location>
        <begin position="47"/>
        <end position="66"/>
    </location>
</feature>
<name>A0AAN8ZJA0_9MAGN</name>
<evidence type="ECO:0000259" key="2">
    <source>
        <dbReference type="Pfam" id="PF05678"/>
    </source>
</evidence>
<dbReference type="PANTHER" id="PTHR34794">
    <property type="entry name" value="EXPRESSED PROTEIN"/>
    <property type="match status" value="1"/>
</dbReference>
<dbReference type="Proteomes" id="UP001370490">
    <property type="component" value="Unassembled WGS sequence"/>
</dbReference>
<dbReference type="Pfam" id="PF05678">
    <property type="entry name" value="VQ"/>
    <property type="match status" value="1"/>
</dbReference>
<dbReference type="AlphaFoldDB" id="A0AAN8ZJA0"/>
<keyword evidence="4" id="KW-1185">Reference proteome</keyword>
<feature type="domain" description="VQ" evidence="2">
    <location>
        <begin position="60"/>
        <end position="82"/>
    </location>
</feature>
<protein>
    <submittedName>
        <fullName evidence="3">VQ protein</fullName>
    </submittedName>
</protein>
<proteinExistence type="predicted"/>
<dbReference type="InterPro" id="IPR008889">
    <property type="entry name" value="VQ"/>
</dbReference>